<dbReference type="GO" id="GO:0022857">
    <property type="term" value="F:transmembrane transporter activity"/>
    <property type="evidence" value="ECO:0007669"/>
    <property type="project" value="InterPro"/>
</dbReference>
<dbReference type="GO" id="GO:0005886">
    <property type="term" value="C:plasma membrane"/>
    <property type="evidence" value="ECO:0007669"/>
    <property type="project" value="UniProtKB-SubCell"/>
</dbReference>
<feature type="transmembrane region" description="Helical" evidence="6">
    <location>
        <begin position="369"/>
        <end position="385"/>
    </location>
</feature>
<feature type="transmembrane region" description="Helical" evidence="6">
    <location>
        <begin position="49"/>
        <end position="67"/>
    </location>
</feature>
<dbReference type="SUPFAM" id="SSF103473">
    <property type="entry name" value="MFS general substrate transporter"/>
    <property type="match status" value="1"/>
</dbReference>
<feature type="transmembrane region" description="Helical" evidence="6">
    <location>
        <begin position="74"/>
        <end position="92"/>
    </location>
</feature>
<feature type="transmembrane region" description="Helical" evidence="6">
    <location>
        <begin position="210"/>
        <end position="230"/>
    </location>
</feature>
<evidence type="ECO:0000256" key="5">
    <source>
        <dbReference type="ARBA" id="ARBA00023136"/>
    </source>
</evidence>
<dbReference type="InterPro" id="IPR020846">
    <property type="entry name" value="MFS_dom"/>
</dbReference>
<keyword evidence="5 6" id="KW-0472">Membrane</keyword>
<evidence type="ECO:0000256" key="4">
    <source>
        <dbReference type="ARBA" id="ARBA00022989"/>
    </source>
</evidence>
<evidence type="ECO:0000313" key="9">
    <source>
        <dbReference type="Proteomes" id="UP000192721"/>
    </source>
</evidence>
<dbReference type="InterPro" id="IPR036259">
    <property type="entry name" value="MFS_trans_sf"/>
</dbReference>
<keyword evidence="4 6" id="KW-1133">Transmembrane helix</keyword>
<dbReference type="InterPro" id="IPR011701">
    <property type="entry name" value="MFS"/>
</dbReference>
<feature type="transmembrane region" description="Helical" evidence="6">
    <location>
        <begin position="301"/>
        <end position="322"/>
    </location>
</feature>
<dbReference type="PANTHER" id="PTHR43124">
    <property type="entry name" value="PURINE EFFLUX PUMP PBUE"/>
    <property type="match status" value="1"/>
</dbReference>
<proteinExistence type="predicted"/>
<dbReference type="Proteomes" id="UP000192721">
    <property type="component" value="Unassembled WGS sequence"/>
</dbReference>
<organism evidence="8 9">
    <name type="scientific">Chromobacterium haemolyticum</name>
    <dbReference type="NCBI Taxonomy" id="394935"/>
    <lineage>
        <taxon>Bacteria</taxon>
        <taxon>Pseudomonadati</taxon>
        <taxon>Pseudomonadota</taxon>
        <taxon>Betaproteobacteria</taxon>
        <taxon>Neisseriales</taxon>
        <taxon>Chromobacteriaceae</taxon>
        <taxon>Chromobacterium</taxon>
    </lineage>
</organism>
<dbReference type="RefSeq" id="WP_081555177.1">
    <property type="nucleotide sequence ID" value="NZ_MUKV01000008.1"/>
</dbReference>
<feature type="transmembrane region" description="Helical" evidence="6">
    <location>
        <begin position="275"/>
        <end position="295"/>
    </location>
</feature>
<feature type="transmembrane region" description="Helical" evidence="6">
    <location>
        <begin position="343"/>
        <end position="363"/>
    </location>
</feature>
<evidence type="ECO:0000256" key="1">
    <source>
        <dbReference type="ARBA" id="ARBA00004651"/>
    </source>
</evidence>
<dbReference type="PANTHER" id="PTHR43124:SF3">
    <property type="entry name" value="CHLORAMPHENICOL EFFLUX PUMP RV0191"/>
    <property type="match status" value="1"/>
</dbReference>
<feature type="transmembrane region" description="Helical" evidence="6">
    <location>
        <begin position="153"/>
        <end position="177"/>
    </location>
</feature>
<evidence type="ECO:0000259" key="7">
    <source>
        <dbReference type="PROSITE" id="PS50850"/>
    </source>
</evidence>
<sequence>MKSAIRAAPLALLIVLLGFPQLSETIYAPALTEIAQAYRVSPGQAQLTMSVYFLAFALGVVCWGRCADVYGRRPALLSALGCYGAGAVLAVLSRDFAVLLLARLLLAFGASAGSVVVQTMLRDRYQGPALLAVFATVSAALSLSPALGPPLGALLVAGFGHLGVFTALCGLAAWLLLLSWRLAGETRPADLPPPAALCAVAVRMARDPRVLATVWLVAGFNLLLFGFYTLAPFTLRLLGMPAWLFGLSGLLVAAGGLFGAFVNRRLAARGGGARLPRAALAAAGAAALVQLSSAWPGWSPPVAVSVLLASQLVIAAAFGCAIPPLQAEALRDYRPVQGTAGALLGLMYYLLIAGGLALISVAYQPYVGYQPLAMVLLCMAMWPATRRLER</sequence>
<feature type="domain" description="Major facilitator superfamily (MFS) profile" evidence="7">
    <location>
        <begin position="4"/>
        <end position="390"/>
    </location>
</feature>
<evidence type="ECO:0000256" key="6">
    <source>
        <dbReference type="SAM" id="Phobius"/>
    </source>
</evidence>
<evidence type="ECO:0000256" key="3">
    <source>
        <dbReference type="ARBA" id="ARBA00022692"/>
    </source>
</evidence>
<feature type="transmembrane region" description="Helical" evidence="6">
    <location>
        <begin position="98"/>
        <end position="117"/>
    </location>
</feature>
<reference evidence="8 9" key="1">
    <citation type="submission" date="2017-02" db="EMBL/GenBank/DDBJ databases">
        <title>Chromobacterium haemolyticum H5244.</title>
        <authorList>
            <person name="Gulvik C.A."/>
        </authorList>
    </citation>
    <scope>NUCLEOTIDE SEQUENCE [LARGE SCALE GENOMIC DNA]</scope>
    <source>
        <strain evidence="8 9">H5244</strain>
    </source>
</reference>
<keyword evidence="3 6" id="KW-0812">Transmembrane</keyword>
<feature type="transmembrane region" description="Helical" evidence="6">
    <location>
        <begin position="129"/>
        <end position="147"/>
    </location>
</feature>
<dbReference type="Gene3D" id="1.20.1720.10">
    <property type="entry name" value="Multidrug resistance protein D"/>
    <property type="match status" value="1"/>
</dbReference>
<accession>A0A1W0D2P4</accession>
<feature type="transmembrane region" description="Helical" evidence="6">
    <location>
        <begin position="242"/>
        <end position="263"/>
    </location>
</feature>
<name>A0A1W0D2P4_9NEIS</name>
<evidence type="ECO:0000256" key="2">
    <source>
        <dbReference type="ARBA" id="ARBA00022475"/>
    </source>
</evidence>
<dbReference type="EMBL" id="MUKV01000008">
    <property type="protein sequence ID" value="OQS41297.1"/>
    <property type="molecule type" value="Genomic_DNA"/>
</dbReference>
<dbReference type="PROSITE" id="PS50850">
    <property type="entry name" value="MFS"/>
    <property type="match status" value="1"/>
</dbReference>
<dbReference type="InterPro" id="IPR050189">
    <property type="entry name" value="MFS_Efflux_Transporters"/>
</dbReference>
<dbReference type="AlphaFoldDB" id="A0A1W0D2P4"/>
<dbReference type="Pfam" id="PF07690">
    <property type="entry name" value="MFS_1"/>
    <property type="match status" value="1"/>
</dbReference>
<keyword evidence="2" id="KW-1003">Cell membrane</keyword>
<evidence type="ECO:0000313" key="8">
    <source>
        <dbReference type="EMBL" id="OQS41297.1"/>
    </source>
</evidence>
<gene>
    <name evidence="8" type="ORF">B0T45_08370</name>
</gene>
<comment type="subcellular location">
    <subcellularLocation>
        <location evidence="1">Cell membrane</location>
        <topology evidence="1">Multi-pass membrane protein</topology>
    </subcellularLocation>
</comment>
<protein>
    <recommendedName>
        <fullName evidence="7">Major facilitator superfamily (MFS) profile domain-containing protein</fullName>
    </recommendedName>
</protein>
<comment type="caution">
    <text evidence="8">The sequence shown here is derived from an EMBL/GenBank/DDBJ whole genome shotgun (WGS) entry which is preliminary data.</text>
</comment>